<evidence type="ECO:0000259" key="1">
    <source>
        <dbReference type="PROSITE" id="PS51819"/>
    </source>
</evidence>
<name>A0ABT8Y4V4_9SPHN</name>
<dbReference type="Gene3D" id="3.10.180.10">
    <property type="entry name" value="2,3-Dihydroxybiphenyl 1,2-Dioxygenase, domain 1"/>
    <property type="match status" value="1"/>
</dbReference>
<dbReference type="Pfam" id="PF00903">
    <property type="entry name" value="Glyoxalase"/>
    <property type="match status" value="1"/>
</dbReference>
<sequence>MIERIGHINIKTPLFAETCAFYEALFDLRRVPALTMADQERNAWLATAEGQPVIHVNTGETPAPSGPARLDHVAFECRDVAAMRARLDALGVPHVHAVSRVPTLEQVFFTDLNGIRIELTFDTANIPQSRSS</sequence>
<dbReference type="Proteomes" id="UP001169764">
    <property type="component" value="Unassembled WGS sequence"/>
</dbReference>
<reference evidence="2" key="1">
    <citation type="submission" date="2023-07" db="EMBL/GenBank/DDBJ databases">
        <authorList>
            <person name="Kim M."/>
        </authorList>
    </citation>
    <scope>NUCLEOTIDE SEQUENCE</scope>
    <source>
        <strain evidence="2">BIUV-7</strain>
    </source>
</reference>
<feature type="domain" description="VOC" evidence="1">
    <location>
        <begin position="4"/>
        <end position="122"/>
    </location>
</feature>
<comment type="caution">
    <text evidence="2">The sequence shown here is derived from an EMBL/GenBank/DDBJ whole genome shotgun (WGS) entry which is preliminary data.</text>
</comment>
<dbReference type="PANTHER" id="PTHR21366">
    <property type="entry name" value="GLYOXALASE FAMILY PROTEIN"/>
    <property type="match status" value="1"/>
</dbReference>
<dbReference type="InterPro" id="IPR004360">
    <property type="entry name" value="Glyas_Fos-R_dOase_dom"/>
</dbReference>
<protein>
    <submittedName>
        <fullName evidence="2">VOC family protein</fullName>
    </submittedName>
</protein>
<dbReference type="RefSeq" id="WP_303539699.1">
    <property type="nucleotide sequence ID" value="NZ_JAUOTP010000001.1"/>
</dbReference>
<dbReference type="SUPFAM" id="SSF54593">
    <property type="entry name" value="Glyoxalase/Bleomycin resistance protein/Dihydroxybiphenyl dioxygenase"/>
    <property type="match status" value="1"/>
</dbReference>
<dbReference type="EMBL" id="JAUOTP010000001">
    <property type="protein sequence ID" value="MDO6413357.1"/>
    <property type="molecule type" value="Genomic_DNA"/>
</dbReference>
<dbReference type="InterPro" id="IPR029068">
    <property type="entry name" value="Glyas_Bleomycin-R_OHBP_Dase"/>
</dbReference>
<dbReference type="PROSITE" id="PS51819">
    <property type="entry name" value="VOC"/>
    <property type="match status" value="1"/>
</dbReference>
<gene>
    <name evidence="2" type="ORF">Q4F19_03085</name>
</gene>
<proteinExistence type="predicted"/>
<keyword evidence="3" id="KW-1185">Reference proteome</keyword>
<evidence type="ECO:0000313" key="2">
    <source>
        <dbReference type="EMBL" id="MDO6413357.1"/>
    </source>
</evidence>
<dbReference type="InterPro" id="IPR050383">
    <property type="entry name" value="GlyoxalaseI/FosfomycinResist"/>
</dbReference>
<dbReference type="InterPro" id="IPR037523">
    <property type="entry name" value="VOC_core"/>
</dbReference>
<evidence type="ECO:0000313" key="3">
    <source>
        <dbReference type="Proteomes" id="UP001169764"/>
    </source>
</evidence>
<accession>A0ABT8Y4V4</accession>
<organism evidence="2 3">
    <name type="scientific">Sphingomonas natans</name>
    <dbReference type="NCBI Taxonomy" id="3063330"/>
    <lineage>
        <taxon>Bacteria</taxon>
        <taxon>Pseudomonadati</taxon>
        <taxon>Pseudomonadota</taxon>
        <taxon>Alphaproteobacteria</taxon>
        <taxon>Sphingomonadales</taxon>
        <taxon>Sphingomonadaceae</taxon>
        <taxon>Sphingomonas</taxon>
    </lineage>
</organism>